<gene>
    <name evidence="1" type="ORF">LCGC14_2832170</name>
</gene>
<name>A0A0F9B4P5_9ZZZZ</name>
<dbReference type="AlphaFoldDB" id="A0A0F9B4P5"/>
<proteinExistence type="predicted"/>
<accession>A0A0F9B4P5</accession>
<comment type="caution">
    <text evidence="1">The sequence shown here is derived from an EMBL/GenBank/DDBJ whole genome shotgun (WGS) entry which is preliminary data.</text>
</comment>
<evidence type="ECO:0000313" key="1">
    <source>
        <dbReference type="EMBL" id="KKK79571.1"/>
    </source>
</evidence>
<dbReference type="EMBL" id="LAZR01053967">
    <property type="protein sequence ID" value="KKK79571.1"/>
    <property type="molecule type" value="Genomic_DNA"/>
</dbReference>
<sequence>VLMDFPFVHESDKAHALAMIILPFVRPMINGSTPLHLLDKPTQGTGATLLAEIATLIKTGSTLAAQSAPRNEEEWQKVILSKLIQAPEFLFLDNVRTIYSDTLAVALTAPVYEGRRLGYTEMVRVPIKCTWIMTGNNVEMGGDFVRRIIQIRLDANVADPSQRSNFQHPDLHSWVIKERGKLVWAVLTAARAWIVKGQPESGKELASYNHWAHVIGGILQMLDQPGFLETPQERKANIDPFMDIQQDFIRCWFYHATINKANSVMRSGELLNMCDACELAFSKSSNGQEMNTMVFSKNRMSKIIDKVFNIHLITGGLVSVKVIRSTKTGNGAWEIQPVEEVKAIDPDSIWQGLVWQ</sequence>
<protein>
    <submittedName>
        <fullName evidence="1">Uncharacterized protein</fullName>
    </submittedName>
</protein>
<feature type="non-terminal residue" evidence="1">
    <location>
        <position position="1"/>
    </location>
</feature>
<organism evidence="1">
    <name type="scientific">marine sediment metagenome</name>
    <dbReference type="NCBI Taxonomy" id="412755"/>
    <lineage>
        <taxon>unclassified sequences</taxon>
        <taxon>metagenomes</taxon>
        <taxon>ecological metagenomes</taxon>
    </lineage>
</organism>
<reference evidence="1" key="1">
    <citation type="journal article" date="2015" name="Nature">
        <title>Complex archaea that bridge the gap between prokaryotes and eukaryotes.</title>
        <authorList>
            <person name="Spang A."/>
            <person name="Saw J.H."/>
            <person name="Jorgensen S.L."/>
            <person name="Zaremba-Niedzwiedzka K."/>
            <person name="Martijn J."/>
            <person name="Lind A.E."/>
            <person name="van Eijk R."/>
            <person name="Schleper C."/>
            <person name="Guy L."/>
            <person name="Ettema T.J."/>
        </authorList>
    </citation>
    <scope>NUCLEOTIDE SEQUENCE</scope>
</reference>